<comment type="subcellular location">
    <subcellularLocation>
        <location evidence="1">Nucleus</location>
    </subcellularLocation>
</comment>
<dbReference type="InterPro" id="IPR001357">
    <property type="entry name" value="BRCT_dom"/>
</dbReference>
<dbReference type="InterPro" id="IPR036420">
    <property type="entry name" value="BRCT_dom_sf"/>
</dbReference>
<dbReference type="SUPFAM" id="SSF52113">
    <property type="entry name" value="BRCT domain"/>
    <property type="match status" value="1"/>
</dbReference>
<keyword evidence="4" id="KW-0234">DNA repair</keyword>
<feature type="region of interest" description="Disordered" evidence="6">
    <location>
        <begin position="225"/>
        <end position="358"/>
    </location>
</feature>
<feature type="domain" description="BRCT" evidence="7">
    <location>
        <begin position="372"/>
        <end position="459"/>
    </location>
</feature>
<name>A0A3B0JE25_DROGU</name>
<protein>
    <submittedName>
        <fullName evidence="8">Blast:Protein DENND6B</fullName>
    </submittedName>
</protein>
<dbReference type="PROSITE" id="PS50172">
    <property type="entry name" value="BRCT"/>
    <property type="match status" value="1"/>
</dbReference>
<dbReference type="STRING" id="7266.A0A3B0JE25"/>
<dbReference type="FunFam" id="2.60.120.260:FF:000025">
    <property type="entry name" value="DNA repair protein XRCC1 isoform X1"/>
    <property type="match status" value="1"/>
</dbReference>
<dbReference type="OrthoDB" id="25840at2759"/>
<evidence type="ECO:0000313" key="9">
    <source>
        <dbReference type="Proteomes" id="UP000268350"/>
    </source>
</evidence>
<dbReference type="EMBL" id="OUUW01000003">
    <property type="protein sequence ID" value="SPP78412.1"/>
    <property type="molecule type" value="Genomic_DNA"/>
</dbReference>
<dbReference type="CDD" id="cd17725">
    <property type="entry name" value="BRCT_XRCC1_rpt1"/>
    <property type="match status" value="1"/>
</dbReference>
<dbReference type="SMART" id="SM00292">
    <property type="entry name" value="BRCT"/>
    <property type="match status" value="1"/>
</dbReference>
<evidence type="ECO:0000256" key="5">
    <source>
        <dbReference type="ARBA" id="ARBA00023242"/>
    </source>
</evidence>
<dbReference type="Pfam" id="PF01834">
    <property type="entry name" value="XRCC1_N"/>
    <property type="match status" value="1"/>
</dbReference>
<dbReference type="GO" id="GO:0005634">
    <property type="term" value="C:nucleus"/>
    <property type="evidence" value="ECO:0007669"/>
    <property type="project" value="UniProtKB-SubCell"/>
</dbReference>
<sequence>MPIAIFKSVREVSSEDPVHVAENLLKENAGKKWKTQLVGEKSAYVILEFAEPQQVTGIDLGNEHSAFIEVLVSRTGCQVDDFKELLLSSSFMTPIESKNSSNQNRVRCFNSAVLNATVLPGKWKLLKIVCSQPFNRHVQYGLSFVKVHVTATAAATAKPKSLLPEHIMQFGAFKLREESPDSDTDTPSMRFKRWKESQQLAAAAAAPSPASTAAAIRDASAVMRRLSSTKSSSPAPATAPAAASRSESPAGEGKTAAKPLDRNRTSLLFGDDDDDVDDDKNARKQRLSKHLEADKDRRRKEQEKQEQERKKEKSKRLSIDKAPAKVDSPKPKESSRKSPPAAVHKRHSSPTRSAVTPAKKLKIKEATIKYRPFNQLLRGVVLVISGIQNPDRADLRSKATAMGARYKADWESGCTHLICAFKNTPKYREVRGKGKIVTRSWIEKCHAHKKYLPWRRYALDTDEVGRPESDEELHDESLKPKARPEPQLSNDIEMKTNVEQIDEADHGQKKDTNVSHDISSGIDTEDELERVAHENILRKAKDKQQQQQIKPKSQDVYDISTDEEDYLEEKKKQVNAL</sequence>
<gene>
    <name evidence="8" type="ORF">DGUA_6G011057</name>
</gene>
<organism evidence="8 9">
    <name type="scientific">Drosophila guanche</name>
    <name type="common">Fruit fly</name>
    <dbReference type="NCBI Taxonomy" id="7266"/>
    <lineage>
        <taxon>Eukaryota</taxon>
        <taxon>Metazoa</taxon>
        <taxon>Ecdysozoa</taxon>
        <taxon>Arthropoda</taxon>
        <taxon>Hexapoda</taxon>
        <taxon>Insecta</taxon>
        <taxon>Pterygota</taxon>
        <taxon>Neoptera</taxon>
        <taxon>Endopterygota</taxon>
        <taxon>Diptera</taxon>
        <taxon>Brachycera</taxon>
        <taxon>Muscomorpha</taxon>
        <taxon>Ephydroidea</taxon>
        <taxon>Drosophilidae</taxon>
        <taxon>Drosophila</taxon>
        <taxon>Sophophora</taxon>
    </lineage>
</organism>
<evidence type="ECO:0000256" key="6">
    <source>
        <dbReference type="SAM" id="MobiDB-lite"/>
    </source>
</evidence>
<dbReference type="Pfam" id="PF12738">
    <property type="entry name" value="PTCB-BRCT"/>
    <property type="match status" value="1"/>
</dbReference>
<dbReference type="SUPFAM" id="SSF49785">
    <property type="entry name" value="Galactose-binding domain-like"/>
    <property type="match status" value="1"/>
</dbReference>
<keyword evidence="3" id="KW-0227">DNA damage</keyword>
<dbReference type="AlphaFoldDB" id="A0A3B0JE25"/>
<accession>A0A3B0JE25</accession>
<dbReference type="InterPro" id="IPR045080">
    <property type="entry name" value="BRCT_XRCC1_rpt1"/>
</dbReference>
<evidence type="ECO:0000256" key="4">
    <source>
        <dbReference type="ARBA" id="ARBA00023204"/>
    </source>
</evidence>
<keyword evidence="9" id="KW-1185">Reference proteome</keyword>
<dbReference type="PANTHER" id="PTHR11370">
    <property type="entry name" value="DNA-REPAIR PROTEIN XRCC1"/>
    <property type="match status" value="1"/>
</dbReference>
<evidence type="ECO:0000259" key="7">
    <source>
        <dbReference type="PROSITE" id="PS50172"/>
    </source>
</evidence>
<evidence type="ECO:0000256" key="3">
    <source>
        <dbReference type="ARBA" id="ARBA00022763"/>
    </source>
</evidence>
<feature type="compositionally biased region" description="Low complexity" evidence="6">
    <location>
        <begin position="228"/>
        <end position="250"/>
    </location>
</feature>
<keyword evidence="2" id="KW-0677">Repeat</keyword>
<evidence type="ECO:0000256" key="1">
    <source>
        <dbReference type="ARBA" id="ARBA00004123"/>
    </source>
</evidence>
<feature type="region of interest" description="Disordered" evidence="6">
    <location>
        <begin position="539"/>
        <end position="560"/>
    </location>
</feature>
<evidence type="ECO:0000313" key="8">
    <source>
        <dbReference type="EMBL" id="SPP78412.1"/>
    </source>
</evidence>
<reference evidence="9" key="1">
    <citation type="submission" date="2018-01" db="EMBL/GenBank/DDBJ databases">
        <authorList>
            <person name="Alioto T."/>
            <person name="Alioto T."/>
        </authorList>
    </citation>
    <scope>NUCLEOTIDE SEQUENCE [LARGE SCALE GENOMIC DNA]</scope>
</reference>
<feature type="compositionally biased region" description="Basic and acidic residues" evidence="6">
    <location>
        <begin position="289"/>
        <end position="336"/>
    </location>
</feature>
<dbReference type="FunFam" id="3.40.50.10190:FF:000008">
    <property type="entry name" value="X-ray repair cross complementing 1"/>
    <property type="match status" value="1"/>
</dbReference>
<dbReference type="Gene3D" id="3.40.50.10190">
    <property type="entry name" value="BRCT domain"/>
    <property type="match status" value="1"/>
</dbReference>
<keyword evidence="5" id="KW-0539">Nucleus</keyword>
<dbReference type="PANTHER" id="PTHR11370:SF5">
    <property type="entry name" value="DNA REPAIR PROTEIN XRCC1"/>
    <property type="match status" value="1"/>
</dbReference>
<dbReference type="InterPro" id="IPR008979">
    <property type="entry name" value="Galactose-bd-like_sf"/>
</dbReference>
<dbReference type="GO" id="GO:0006303">
    <property type="term" value="P:double-strand break repair via nonhomologous end joining"/>
    <property type="evidence" value="ECO:0007669"/>
    <property type="project" value="InterPro"/>
</dbReference>
<proteinExistence type="predicted"/>
<dbReference type="OMA" id="WIEKCYE"/>
<dbReference type="GO" id="GO:0003684">
    <property type="term" value="F:damaged DNA binding"/>
    <property type="evidence" value="ECO:0007669"/>
    <property type="project" value="InterPro"/>
</dbReference>
<feature type="compositionally biased region" description="Basic and acidic residues" evidence="6">
    <location>
        <begin position="475"/>
        <end position="484"/>
    </location>
</feature>
<dbReference type="InterPro" id="IPR002706">
    <property type="entry name" value="Xrcc1_N"/>
</dbReference>
<dbReference type="GO" id="GO:0006284">
    <property type="term" value="P:base-excision repair"/>
    <property type="evidence" value="ECO:0007669"/>
    <property type="project" value="InterPro"/>
</dbReference>
<dbReference type="Proteomes" id="UP000268350">
    <property type="component" value="Unassembled WGS sequence"/>
</dbReference>
<dbReference type="Gene3D" id="2.60.120.260">
    <property type="entry name" value="Galactose-binding domain-like"/>
    <property type="match status" value="1"/>
</dbReference>
<feature type="region of interest" description="Disordered" evidence="6">
    <location>
        <begin position="466"/>
        <end position="491"/>
    </location>
</feature>
<evidence type="ECO:0000256" key="2">
    <source>
        <dbReference type="ARBA" id="ARBA00022737"/>
    </source>
</evidence>
<feature type="region of interest" description="Disordered" evidence="6">
    <location>
        <begin position="503"/>
        <end position="527"/>
    </location>
</feature>
<dbReference type="GO" id="GO:0000012">
    <property type="term" value="P:single strand break repair"/>
    <property type="evidence" value="ECO:0007669"/>
    <property type="project" value="InterPro"/>
</dbReference>
<feature type="compositionally biased region" description="Basic and acidic residues" evidence="6">
    <location>
        <begin position="503"/>
        <end position="514"/>
    </location>
</feature>